<dbReference type="AlphaFoldDB" id="A0A4S3M672"/>
<organism evidence="3 4">
    <name type="scientific">Thalassobius vesicularis</name>
    <dbReference type="NCBI Taxonomy" id="1294297"/>
    <lineage>
        <taxon>Bacteria</taxon>
        <taxon>Pseudomonadati</taxon>
        <taxon>Pseudomonadota</taxon>
        <taxon>Alphaproteobacteria</taxon>
        <taxon>Rhodobacterales</taxon>
        <taxon>Roseobacteraceae</taxon>
        <taxon>Thalassovita</taxon>
    </lineage>
</organism>
<dbReference type="InterPro" id="IPR002525">
    <property type="entry name" value="Transp_IS110-like_N"/>
</dbReference>
<sequence>MFEITTVGLDLAKNVFQAHGADVSGRVVLRKKLRRDQVLAFFSQLRPCVVAMEACGGAHFWGREIGKLGHEVRLIPPAYVKPFVKRQKNDAADAEAICEAAQRPTMRFVPVKSEETQGAAMVFRIRELLIRQRTQMINALRSHMGEFGQTVPQGAANTARLISIVEDLESGLPADATATLKVLVGALTHVETEISKLDAEIARRAKENEIARRLMTVPGIGPLIATAIAVLAPPPETFRKARDFAAWLGLTPRQHSTGGKQRLGATTKMGERSLRRLLIIGANSVIIERHVHAAAQPGTWLGEMLKRKPPILVRVALANKMARIVWALMAKGGVYRSPAAAA</sequence>
<dbReference type="GO" id="GO:0006313">
    <property type="term" value="P:DNA transposition"/>
    <property type="evidence" value="ECO:0007669"/>
    <property type="project" value="InterPro"/>
</dbReference>
<feature type="domain" description="Transposase IS116/IS110/IS902 C-terminal" evidence="2">
    <location>
        <begin position="211"/>
        <end position="288"/>
    </location>
</feature>
<reference evidence="3 4" key="1">
    <citation type="submission" date="2019-04" db="EMBL/GenBank/DDBJ databases">
        <title>Draft genome sequence of Youngimonas vesicularis.</title>
        <authorList>
            <person name="Hameed A."/>
        </authorList>
    </citation>
    <scope>NUCLEOTIDE SEQUENCE [LARGE SCALE GENOMIC DNA]</scope>
    <source>
        <strain evidence="3 4">CC-AMW-E</strain>
    </source>
</reference>
<gene>
    <name evidence="3" type="ORF">E7681_16955</name>
</gene>
<evidence type="ECO:0000259" key="1">
    <source>
        <dbReference type="Pfam" id="PF01548"/>
    </source>
</evidence>
<protein>
    <submittedName>
        <fullName evidence="3">IS110 family transposase</fullName>
    </submittedName>
</protein>
<feature type="domain" description="Transposase IS110-like N-terminal" evidence="1">
    <location>
        <begin position="7"/>
        <end position="145"/>
    </location>
</feature>
<dbReference type="InterPro" id="IPR047650">
    <property type="entry name" value="Transpos_IS110"/>
</dbReference>
<dbReference type="EMBL" id="SSMD01000010">
    <property type="protein sequence ID" value="THD71801.1"/>
    <property type="molecule type" value="Genomic_DNA"/>
</dbReference>
<dbReference type="Pfam" id="PF02371">
    <property type="entry name" value="Transposase_20"/>
    <property type="match status" value="1"/>
</dbReference>
<dbReference type="NCBIfam" id="NF033542">
    <property type="entry name" value="transpos_IS110"/>
    <property type="match status" value="1"/>
</dbReference>
<name>A0A4S3M672_9RHOB</name>
<dbReference type="GO" id="GO:0003677">
    <property type="term" value="F:DNA binding"/>
    <property type="evidence" value="ECO:0007669"/>
    <property type="project" value="InterPro"/>
</dbReference>
<dbReference type="GO" id="GO:0004803">
    <property type="term" value="F:transposase activity"/>
    <property type="evidence" value="ECO:0007669"/>
    <property type="project" value="InterPro"/>
</dbReference>
<accession>A0A4S3M672</accession>
<keyword evidence="4" id="KW-1185">Reference proteome</keyword>
<dbReference type="OrthoDB" id="8261795at2"/>
<dbReference type="Proteomes" id="UP000306113">
    <property type="component" value="Unassembled WGS sequence"/>
</dbReference>
<dbReference type="PANTHER" id="PTHR33055">
    <property type="entry name" value="TRANSPOSASE FOR INSERTION SEQUENCE ELEMENT IS1111A"/>
    <property type="match status" value="1"/>
</dbReference>
<comment type="caution">
    <text evidence="3">The sequence shown here is derived from an EMBL/GenBank/DDBJ whole genome shotgun (WGS) entry which is preliminary data.</text>
</comment>
<evidence type="ECO:0000313" key="4">
    <source>
        <dbReference type="Proteomes" id="UP000306113"/>
    </source>
</evidence>
<proteinExistence type="predicted"/>
<dbReference type="PANTHER" id="PTHR33055:SF3">
    <property type="entry name" value="PUTATIVE TRANSPOSASE FOR IS117-RELATED"/>
    <property type="match status" value="1"/>
</dbReference>
<evidence type="ECO:0000259" key="2">
    <source>
        <dbReference type="Pfam" id="PF02371"/>
    </source>
</evidence>
<evidence type="ECO:0000313" key="3">
    <source>
        <dbReference type="EMBL" id="THD71801.1"/>
    </source>
</evidence>
<dbReference type="Pfam" id="PF01548">
    <property type="entry name" value="DEDD_Tnp_IS110"/>
    <property type="match status" value="1"/>
</dbReference>
<dbReference type="RefSeq" id="WP_136340448.1">
    <property type="nucleotide sequence ID" value="NZ_SSMD01000010.1"/>
</dbReference>
<dbReference type="InterPro" id="IPR003346">
    <property type="entry name" value="Transposase_20"/>
</dbReference>